<dbReference type="Pfam" id="PF00356">
    <property type="entry name" value="LacI"/>
    <property type="match status" value="1"/>
</dbReference>
<evidence type="ECO:0000259" key="4">
    <source>
        <dbReference type="PROSITE" id="PS50932"/>
    </source>
</evidence>
<keyword evidence="3" id="KW-0804">Transcription</keyword>
<dbReference type="InterPro" id="IPR046335">
    <property type="entry name" value="LacI/GalR-like_sensor"/>
</dbReference>
<dbReference type="PROSITE" id="PS50932">
    <property type="entry name" value="HTH_LACI_2"/>
    <property type="match status" value="1"/>
</dbReference>
<dbReference type="SMART" id="SM00354">
    <property type="entry name" value="HTH_LACI"/>
    <property type="match status" value="1"/>
</dbReference>
<evidence type="ECO:0000313" key="6">
    <source>
        <dbReference type="Proteomes" id="UP000578697"/>
    </source>
</evidence>
<reference evidence="5 6" key="1">
    <citation type="submission" date="2020-08" db="EMBL/GenBank/DDBJ databases">
        <title>Genomic Encyclopedia of Type Strains, Phase IV (KMG-IV): sequencing the most valuable type-strain genomes for metagenomic binning, comparative biology and taxonomic classification.</title>
        <authorList>
            <person name="Goeker M."/>
        </authorList>
    </citation>
    <scope>NUCLEOTIDE SEQUENCE [LARGE SCALE GENOMIC DNA]</scope>
    <source>
        <strain evidence="5 6">DSM 103679</strain>
    </source>
</reference>
<comment type="caution">
    <text evidence="5">The sequence shown here is derived from an EMBL/GenBank/DDBJ whole genome shotgun (WGS) entry which is preliminary data.</text>
</comment>
<protein>
    <submittedName>
        <fullName evidence="5">LacI family transcriptional regulator</fullName>
    </submittedName>
</protein>
<dbReference type="Gene3D" id="1.10.260.40">
    <property type="entry name" value="lambda repressor-like DNA-binding domains"/>
    <property type="match status" value="1"/>
</dbReference>
<dbReference type="Gene3D" id="3.40.50.2300">
    <property type="match status" value="2"/>
</dbReference>
<evidence type="ECO:0000313" key="5">
    <source>
        <dbReference type="EMBL" id="MBB5219201.1"/>
    </source>
</evidence>
<dbReference type="GO" id="GO:0000976">
    <property type="term" value="F:transcription cis-regulatory region binding"/>
    <property type="evidence" value="ECO:0007669"/>
    <property type="project" value="TreeGrafter"/>
</dbReference>
<organism evidence="5 6">
    <name type="scientific">Treponema rectale</name>
    <dbReference type="NCBI Taxonomy" id="744512"/>
    <lineage>
        <taxon>Bacteria</taxon>
        <taxon>Pseudomonadati</taxon>
        <taxon>Spirochaetota</taxon>
        <taxon>Spirochaetia</taxon>
        <taxon>Spirochaetales</taxon>
        <taxon>Treponemataceae</taxon>
        <taxon>Treponema</taxon>
    </lineage>
</organism>
<gene>
    <name evidence="5" type="ORF">HNP77_001570</name>
</gene>
<dbReference type="InterPro" id="IPR000843">
    <property type="entry name" value="HTH_LacI"/>
</dbReference>
<evidence type="ECO:0000256" key="3">
    <source>
        <dbReference type="ARBA" id="ARBA00023163"/>
    </source>
</evidence>
<proteinExistence type="predicted"/>
<dbReference type="PANTHER" id="PTHR30146">
    <property type="entry name" value="LACI-RELATED TRANSCRIPTIONAL REPRESSOR"/>
    <property type="match status" value="1"/>
</dbReference>
<dbReference type="CDD" id="cd01392">
    <property type="entry name" value="HTH_LacI"/>
    <property type="match status" value="1"/>
</dbReference>
<keyword evidence="2" id="KW-0238">DNA-binding</keyword>
<dbReference type="Proteomes" id="UP000578697">
    <property type="component" value="Unassembled WGS sequence"/>
</dbReference>
<name>A0A840SIH1_9SPIR</name>
<dbReference type="InterPro" id="IPR028082">
    <property type="entry name" value="Peripla_BP_I"/>
</dbReference>
<feature type="domain" description="HTH lacI-type" evidence="4">
    <location>
        <begin position="20"/>
        <end position="76"/>
    </location>
</feature>
<dbReference type="SUPFAM" id="SSF47413">
    <property type="entry name" value="lambda repressor-like DNA-binding domains"/>
    <property type="match status" value="1"/>
</dbReference>
<keyword evidence="1" id="KW-0805">Transcription regulation</keyword>
<dbReference type="EMBL" id="JACHFR010000002">
    <property type="protein sequence ID" value="MBB5219201.1"/>
    <property type="molecule type" value="Genomic_DNA"/>
</dbReference>
<dbReference type="Pfam" id="PF13377">
    <property type="entry name" value="Peripla_BP_3"/>
    <property type="match status" value="1"/>
</dbReference>
<dbReference type="AlphaFoldDB" id="A0A840SIH1"/>
<accession>A0A840SIH1</accession>
<dbReference type="SUPFAM" id="SSF53822">
    <property type="entry name" value="Periplasmic binding protein-like I"/>
    <property type="match status" value="1"/>
</dbReference>
<dbReference type="InterPro" id="IPR010982">
    <property type="entry name" value="Lambda_DNA-bd_dom_sf"/>
</dbReference>
<evidence type="ECO:0000256" key="2">
    <source>
        <dbReference type="ARBA" id="ARBA00023125"/>
    </source>
</evidence>
<dbReference type="PANTHER" id="PTHR30146:SF149">
    <property type="entry name" value="HTH-TYPE TRANSCRIPTIONAL REGULATOR EBGR"/>
    <property type="match status" value="1"/>
</dbReference>
<sequence>MMIILKNIVDKGTDMAGRTVTQDDVAKEAGVTRSMVSYVISGNKSRAVAPETRRRILDAIEKLDYRPNKAAQVLKQGDVAFASKSIGVILCNADVFRRPYYAEILAGIHAQAHENKYSVRFIRFFDELRDPVLFNKLISQEEIGALILVAVDQALKSEEDRQIIEKIRERIEKTVCVEWKYDGLSSVLFDRQEAAKKAAQYLLNKGYGEFVYIGQNDERVEGVAQVVHENDGKDDFYAGEAFNMDGGYDSIKKVHEEGNLPRAVVCGSDEVAIGVLCYLNEQKIAVPEQVAVISIDNIEFSEYTFPPLTTMNVQKYSMGARAVDLIVKDNAGQNENAFVITLPVNIVERKSC</sequence>
<evidence type="ECO:0000256" key="1">
    <source>
        <dbReference type="ARBA" id="ARBA00023015"/>
    </source>
</evidence>
<keyword evidence="6" id="KW-1185">Reference proteome</keyword>
<dbReference type="GO" id="GO:0003700">
    <property type="term" value="F:DNA-binding transcription factor activity"/>
    <property type="evidence" value="ECO:0007669"/>
    <property type="project" value="TreeGrafter"/>
</dbReference>